<evidence type="ECO:0000256" key="4">
    <source>
        <dbReference type="RuleBase" id="RU000656"/>
    </source>
</evidence>
<dbReference type="Pfam" id="PF00159">
    <property type="entry name" value="Hormone_3"/>
    <property type="match status" value="1"/>
</dbReference>
<dbReference type="CDD" id="cd00126">
    <property type="entry name" value="PAH"/>
    <property type="match status" value="1"/>
</dbReference>
<reference evidence="5" key="1">
    <citation type="submission" date="2019-06" db="EMBL/GenBank/DDBJ databases">
        <authorList>
            <consortium name="Wellcome Sanger Institute Data Sharing"/>
        </authorList>
    </citation>
    <scope>NUCLEOTIDE SEQUENCE [LARGE SCALE GENOMIC DNA]</scope>
</reference>
<evidence type="ECO:0000313" key="5">
    <source>
        <dbReference type="Ensembl" id="ENSSORP00005013148.1"/>
    </source>
</evidence>
<dbReference type="InterPro" id="IPR001955">
    <property type="entry name" value="Pancreatic_hormone-like"/>
</dbReference>
<dbReference type="Gene3D" id="6.10.250.900">
    <property type="match status" value="1"/>
</dbReference>
<sequence length="102" mass="11642">MTAFIVHDHKPWEIRTVMSLNILALCLLACIHSGIKAYPVKPSSPREGAPPEELAKFYSALRHYINLITRQRYGKRASPDMVFSDLLLRENIPGSNYMRSVK</sequence>
<dbReference type="GO" id="GO:0005615">
    <property type="term" value="C:extracellular space"/>
    <property type="evidence" value="ECO:0007669"/>
    <property type="project" value="TreeGrafter"/>
</dbReference>
<reference evidence="5" key="2">
    <citation type="submission" date="2025-08" db="UniProtKB">
        <authorList>
            <consortium name="Ensembl"/>
        </authorList>
    </citation>
    <scope>IDENTIFICATION</scope>
</reference>
<keyword evidence="6" id="KW-1185">Reference proteome</keyword>
<evidence type="ECO:0000313" key="6">
    <source>
        <dbReference type="Proteomes" id="UP000472271"/>
    </source>
</evidence>
<dbReference type="GO" id="GO:0007218">
    <property type="term" value="P:neuropeptide signaling pathway"/>
    <property type="evidence" value="ECO:0007669"/>
    <property type="project" value="TreeGrafter"/>
</dbReference>
<dbReference type="PROSITE" id="PS50276">
    <property type="entry name" value="PANCREATIC_HORMONE_2"/>
    <property type="match status" value="1"/>
</dbReference>
<gene>
    <name evidence="5" type="primary">LOC115434905</name>
</gene>
<name>A0A672Z9D9_9TELE</name>
<comment type="similarity">
    <text evidence="2 4">Belongs to the NPY family.</text>
</comment>
<dbReference type="GO" id="GO:0031841">
    <property type="term" value="F:neuropeptide Y receptor binding"/>
    <property type="evidence" value="ECO:0007669"/>
    <property type="project" value="TreeGrafter"/>
</dbReference>
<dbReference type="Proteomes" id="UP000472271">
    <property type="component" value="Chromosome 16"/>
</dbReference>
<dbReference type="GO" id="GO:0005184">
    <property type="term" value="F:neuropeptide hormone activity"/>
    <property type="evidence" value="ECO:0007669"/>
    <property type="project" value="TreeGrafter"/>
</dbReference>
<dbReference type="InterPro" id="IPR020392">
    <property type="entry name" value="Pancreatic_hormone-like_CS"/>
</dbReference>
<protein>
    <submittedName>
        <fullName evidence="5">Peptide YY-like</fullName>
    </submittedName>
</protein>
<dbReference type="PANTHER" id="PTHR10533">
    <property type="entry name" value="NEUROPEPTIDE Y/PANCREATIC HORMONE/PEPTIDE YY"/>
    <property type="match status" value="1"/>
</dbReference>
<reference evidence="5" key="3">
    <citation type="submission" date="2025-09" db="UniProtKB">
        <authorList>
            <consortium name="Ensembl"/>
        </authorList>
    </citation>
    <scope>IDENTIFICATION</scope>
</reference>
<evidence type="ECO:0000256" key="3">
    <source>
        <dbReference type="ARBA" id="ARBA00022525"/>
    </source>
</evidence>
<dbReference type="PROSITE" id="PS00265">
    <property type="entry name" value="PANCREATIC_HORMONE_1"/>
    <property type="match status" value="1"/>
</dbReference>
<evidence type="ECO:0000256" key="2">
    <source>
        <dbReference type="ARBA" id="ARBA00010022"/>
    </source>
</evidence>
<accession>A0A672Z9D9</accession>
<dbReference type="PANTHER" id="PTHR10533:SF12">
    <property type="match status" value="1"/>
</dbReference>
<dbReference type="GO" id="GO:0007631">
    <property type="term" value="P:feeding behavior"/>
    <property type="evidence" value="ECO:0007669"/>
    <property type="project" value="TreeGrafter"/>
</dbReference>
<evidence type="ECO:0000256" key="1">
    <source>
        <dbReference type="ARBA" id="ARBA00004613"/>
    </source>
</evidence>
<proteinExistence type="inferred from homology"/>
<comment type="subcellular location">
    <subcellularLocation>
        <location evidence="1">Secreted</location>
    </subcellularLocation>
</comment>
<organism evidence="5 6">
    <name type="scientific">Sphaeramia orbicularis</name>
    <name type="common">orbiculate cardinalfish</name>
    <dbReference type="NCBI Taxonomy" id="375764"/>
    <lineage>
        <taxon>Eukaryota</taxon>
        <taxon>Metazoa</taxon>
        <taxon>Chordata</taxon>
        <taxon>Craniata</taxon>
        <taxon>Vertebrata</taxon>
        <taxon>Euteleostomi</taxon>
        <taxon>Actinopterygii</taxon>
        <taxon>Neopterygii</taxon>
        <taxon>Teleostei</taxon>
        <taxon>Neoteleostei</taxon>
        <taxon>Acanthomorphata</taxon>
        <taxon>Gobiaria</taxon>
        <taxon>Kurtiformes</taxon>
        <taxon>Apogonoidei</taxon>
        <taxon>Apogonidae</taxon>
        <taxon>Apogoninae</taxon>
        <taxon>Sphaeramia</taxon>
    </lineage>
</organism>
<dbReference type="InParanoid" id="A0A672Z9D9"/>
<dbReference type="PRINTS" id="PR00278">
    <property type="entry name" value="PANCHORMONE"/>
</dbReference>
<dbReference type="AlphaFoldDB" id="A0A672Z9D9"/>
<dbReference type="SMART" id="SM00309">
    <property type="entry name" value="PAH"/>
    <property type="match status" value="1"/>
</dbReference>
<dbReference type="Ensembl" id="ENSSORT00005013556.1">
    <property type="protein sequence ID" value="ENSSORP00005013148.1"/>
    <property type="gene ID" value="ENSSORG00005006806.1"/>
</dbReference>
<keyword evidence="3" id="KW-0964">Secreted</keyword>